<proteinExistence type="predicted"/>
<evidence type="ECO:0000313" key="2">
    <source>
        <dbReference type="Proteomes" id="UP000005952"/>
    </source>
</evidence>
<keyword evidence="2" id="KW-1185">Reference proteome</keyword>
<dbReference type="EMBL" id="CP005587">
    <property type="protein sequence ID" value="AGK58247.1"/>
    <property type="molecule type" value="Genomic_DNA"/>
</dbReference>
<dbReference type="STRING" id="670307.HYPDE_32873"/>
<dbReference type="HOGENOM" id="CLU_148676_1_0_5"/>
<reference evidence="1 2" key="1">
    <citation type="journal article" date="2013" name="Genome Announc.">
        <title>Genome sequences for three denitrifying bacterial strains isolated from a uranium- and nitrate-contaminated subsurface environment.</title>
        <authorList>
            <person name="Venkatramanan R."/>
            <person name="Prakash O."/>
            <person name="Woyke T."/>
            <person name="Chain P."/>
            <person name="Goodwin L.A."/>
            <person name="Watson D."/>
            <person name="Brooks S."/>
            <person name="Kostka J.E."/>
            <person name="Green S.J."/>
        </authorList>
    </citation>
    <scope>NUCLEOTIDE SEQUENCE [LARGE SCALE GENOMIC DNA]</scope>
    <source>
        <strain evidence="1 2">1NES1</strain>
    </source>
</reference>
<organism evidence="1 2">
    <name type="scientific">Hyphomicrobium denitrificans 1NES1</name>
    <dbReference type="NCBI Taxonomy" id="670307"/>
    <lineage>
        <taxon>Bacteria</taxon>
        <taxon>Pseudomonadati</taxon>
        <taxon>Pseudomonadota</taxon>
        <taxon>Alphaproteobacteria</taxon>
        <taxon>Hyphomicrobiales</taxon>
        <taxon>Hyphomicrobiaceae</taxon>
        <taxon>Hyphomicrobium</taxon>
    </lineage>
</organism>
<dbReference type="RefSeq" id="WP_015598273.1">
    <property type="nucleotide sequence ID" value="NC_021172.1"/>
</dbReference>
<sequence length="114" mass="12638">MHYREFLVRARLEDDVVKEWLTAGWLIPAEHAGEAEFSDIDVARARLITDLKGDIGVNDEGVAVVLHLLDQLHGLRRTLGDILTAVQAGPDDLREQLLAHLSNATTSSDRNSSR</sequence>
<dbReference type="eggNOG" id="COG0789">
    <property type="taxonomic scope" value="Bacteria"/>
</dbReference>
<protein>
    <recommendedName>
        <fullName evidence="3">Chaperone modulatory protein CbpM</fullName>
    </recommendedName>
</protein>
<dbReference type="OrthoDB" id="9800876at2"/>
<dbReference type="AlphaFoldDB" id="N0B7J9"/>
<dbReference type="Pfam" id="PF13591">
    <property type="entry name" value="MerR_2"/>
    <property type="match status" value="1"/>
</dbReference>
<evidence type="ECO:0008006" key="3">
    <source>
        <dbReference type="Google" id="ProtNLM"/>
    </source>
</evidence>
<gene>
    <name evidence="1" type="ORF">HYPDE_32873</name>
</gene>
<name>N0B7J9_9HYPH</name>
<dbReference type="Proteomes" id="UP000005952">
    <property type="component" value="Chromosome"/>
</dbReference>
<evidence type="ECO:0000313" key="1">
    <source>
        <dbReference type="EMBL" id="AGK58247.1"/>
    </source>
</evidence>
<accession>N0B7J9</accession>
<dbReference type="KEGG" id="hdt:HYPDE_32873"/>
<dbReference type="Gene3D" id="1.10.1660.10">
    <property type="match status" value="1"/>
</dbReference>